<keyword evidence="2" id="KW-1185">Reference proteome</keyword>
<evidence type="ECO:0008006" key="3">
    <source>
        <dbReference type="Google" id="ProtNLM"/>
    </source>
</evidence>
<dbReference type="RefSeq" id="WP_089023511.1">
    <property type="nucleotide sequence ID" value="NZ_NIQC01000012.1"/>
</dbReference>
<organism evidence="1 2">
    <name type="scientific">Natranaerobius trueperi</name>
    <dbReference type="NCBI Taxonomy" id="759412"/>
    <lineage>
        <taxon>Bacteria</taxon>
        <taxon>Bacillati</taxon>
        <taxon>Bacillota</taxon>
        <taxon>Clostridia</taxon>
        <taxon>Natranaerobiales</taxon>
        <taxon>Natranaerobiaceae</taxon>
        <taxon>Natranaerobius</taxon>
    </lineage>
</organism>
<evidence type="ECO:0000313" key="2">
    <source>
        <dbReference type="Proteomes" id="UP000214588"/>
    </source>
</evidence>
<dbReference type="EMBL" id="NIQC01000012">
    <property type="protein sequence ID" value="OWZ83761.1"/>
    <property type="molecule type" value="Genomic_DNA"/>
</dbReference>
<gene>
    <name evidence="1" type="ORF">CDO51_06615</name>
</gene>
<proteinExistence type="predicted"/>
<accession>A0A226BXV8</accession>
<dbReference type="AlphaFoldDB" id="A0A226BXV8"/>
<protein>
    <recommendedName>
        <fullName evidence="3">Carbonic anhydrase</fullName>
    </recommendedName>
</protein>
<reference evidence="1 2" key="1">
    <citation type="submission" date="2017-06" db="EMBL/GenBank/DDBJ databases">
        <title>Draft Genome Sequence of Natranaerobius trueperi halophilic, alkalithermophilic bacteria from soda lakes.</title>
        <authorList>
            <person name="Zhao B."/>
        </authorList>
    </citation>
    <scope>NUCLEOTIDE SEQUENCE [LARGE SCALE GENOMIC DNA]</scope>
    <source>
        <strain evidence="1 2">DSM 18760</strain>
    </source>
</reference>
<dbReference type="OrthoDB" id="9794613at2"/>
<dbReference type="Pfam" id="PF20393">
    <property type="entry name" value="Pro_CA_2"/>
    <property type="match status" value="1"/>
</dbReference>
<evidence type="ECO:0000313" key="1">
    <source>
        <dbReference type="EMBL" id="OWZ83761.1"/>
    </source>
</evidence>
<sequence length="125" mass="14234">MNKFVTAINCIDGRVQEAVLKKLKEEYKANYVDMITEPGPNRILSENVDYNTIESIKSRVNLSINKHASNLIAIIGHYDCANNLKDKDGQVLDIIESIKLINSWNFNVKVIGIWVDHNWVANHVI</sequence>
<dbReference type="Proteomes" id="UP000214588">
    <property type="component" value="Unassembled WGS sequence"/>
</dbReference>
<comment type="caution">
    <text evidence="1">The sequence shown here is derived from an EMBL/GenBank/DDBJ whole genome shotgun (WGS) entry which is preliminary data.</text>
</comment>
<name>A0A226BXV8_9FIRM</name>
<dbReference type="InterPro" id="IPR046871">
    <property type="entry name" value="Pro_CA_2"/>
</dbReference>